<accession>A0A6J6KEB5</accession>
<name>A0A6J6KEB5_9ZZZZ</name>
<sequence>MLGHPLAEHRHTGIGGGLKHTCGCELPGIGDVHVFDKASGTDGVNTGSDDAIGDAGVASINKHGDTHGLHNRSRLVWGAKGSRAHVLGGRIGEVVGIEGRPIRGGQNVPIVDPDNNRACLLCLESASVLR</sequence>
<reference evidence="1" key="1">
    <citation type="submission" date="2020-05" db="EMBL/GenBank/DDBJ databases">
        <authorList>
            <person name="Chiriac C."/>
            <person name="Salcher M."/>
            <person name="Ghai R."/>
            <person name="Kavagutti S V."/>
        </authorList>
    </citation>
    <scope>NUCLEOTIDE SEQUENCE</scope>
</reference>
<gene>
    <name evidence="1" type="ORF">UFOPK2158_00960</name>
</gene>
<organism evidence="1">
    <name type="scientific">freshwater metagenome</name>
    <dbReference type="NCBI Taxonomy" id="449393"/>
    <lineage>
        <taxon>unclassified sequences</taxon>
        <taxon>metagenomes</taxon>
        <taxon>ecological metagenomes</taxon>
    </lineage>
</organism>
<protein>
    <submittedName>
        <fullName evidence="1">Unannotated protein</fullName>
    </submittedName>
</protein>
<proteinExistence type="predicted"/>
<dbReference type="AlphaFoldDB" id="A0A6J6KEB5"/>
<evidence type="ECO:0000313" key="1">
    <source>
        <dbReference type="EMBL" id="CAB4646545.1"/>
    </source>
</evidence>
<dbReference type="EMBL" id="CAEZVY010000099">
    <property type="protein sequence ID" value="CAB4646545.1"/>
    <property type="molecule type" value="Genomic_DNA"/>
</dbReference>